<accession>A0A9X3XLQ1</accession>
<evidence type="ECO:0000256" key="1">
    <source>
        <dbReference type="SAM" id="Phobius"/>
    </source>
</evidence>
<dbReference type="RefSeq" id="WP_008678706.1">
    <property type="nucleotide sequence ID" value="NZ_BAAACM010000015.1"/>
</dbReference>
<keyword evidence="1" id="KW-0812">Transmembrane</keyword>
<keyword evidence="1" id="KW-0472">Membrane</keyword>
<dbReference type="Proteomes" id="UP001141183">
    <property type="component" value="Unassembled WGS sequence"/>
</dbReference>
<feature type="transmembrane region" description="Helical" evidence="1">
    <location>
        <begin position="36"/>
        <end position="56"/>
    </location>
</feature>
<dbReference type="EMBL" id="JAMRYU010000008">
    <property type="protein sequence ID" value="MDC4240344.1"/>
    <property type="molecule type" value="Genomic_DNA"/>
</dbReference>
<keyword evidence="1" id="KW-1133">Transmembrane helix</keyword>
<dbReference type="InterPro" id="IPR019206">
    <property type="entry name" value="DUF2085_TM"/>
</dbReference>
<proteinExistence type="predicted"/>
<dbReference type="Pfam" id="PF09858">
    <property type="entry name" value="DUF2085"/>
    <property type="match status" value="1"/>
</dbReference>
<feature type="transmembrane region" description="Helical" evidence="1">
    <location>
        <begin position="92"/>
        <end position="113"/>
    </location>
</feature>
<dbReference type="AlphaFoldDB" id="A0A9X3XLQ1"/>
<sequence>MNKKDKIWLFFMKLFSKTCHQKSERSFFFYNYQFPMCARCTGLLIGYLLGILALFFNLKISISLSLIFAAIMFIDWFIQHKKIYPSNNTRRVITGFLCGFGIISTLVNFYAILVN</sequence>
<feature type="transmembrane region" description="Helical" evidence="1">
    <location>
        <begin position="62"/>
        <end position="80"/>
    </location>
</feature>
<evidence type="ECO:0000313" key="3">
    <source>
        <dbReference type="Proteomes" id="UP001141183"/>
    </source>
</evidence>
<gene>
    <name evidence="2" type="ORF">NE398_09210</name>
</gene>
<protein>
    <submittedName>
        <fullName evidence="2">DUF2085 domain-containing protein</fullName>
    </submittedName>
</protein>
<keyword evidence="3" id="KW-1185">Reference proteome</keyword>
<evidence type="ECO:0000313" key="2">
    <source>
        <dbReference type="EMBL" id="MDC4240344.1"/>
    </source>
</evidence>
<dbReference type="GeneID" id="93044263"/>
<comment type="caution">
    <text evidence="2">The sequence shown here is derived from an EMBL/GenBank/DDBJ whole genome shotgun (WGS) entry which is preliminary data.</text>
</comment>
<name>A0A9X3XLQ1_9CLOT</name>
<organism evidence="2 3">
    <name type="scientific">Clostridium tertium</name>
    <dbReference type="NCBI Taxonomy" id="1559"/>
    <lineage>
        <taxon>Bacteria</taxon>
        <taxon>Bacillati</taxon>
        <taxon>Bacillota</taxon>
        <taxon>Clostridia</taxon>
        <taxon>Eubacteriales</taxon>
        <taxon>Clostridiaceae</taxon>
        <taxon>Clostridium</taxon>
    </lineage>
</organism>
<reference evidence="2" key="1">
    <citation type="submission" date="2022-05" db="EMBL/GenBank/DDBJ databases">
        <title>Draft genome sequence of Clostridium tertium strain CP3 isolated from Peru.</title>
        <authorList>
            <person name="Hurtado R."/>
            <person name="Lima L."/>
            <person name="Sousa T."/>
            <person name="Jaiswal A.K."/>
            <person name="Tiwari S."/>
            <person name="Maturrano L."/>
            <person name="Brenig B."/>
            <person name="Azevedo V."/>
        </authorList>
    </citation>
    <scope>NUCLEOTIDE SEQUENCE</scope>
    <source>
        <strain evidence="2">CP3</strain>
    </source>
</reference>